<sequence>MKINIKNIKVKSICVTLFISLLLSCNNGIEELEKRNQFLSSLANLGNDFLTVFTSFGEMTGTVLGFNKETKKSEVGDYFKKVQDTVQIIKDKLNKIVDNMRAANNPNATSVETEVNKLVSEKLDNIIGGAKTASEAIDNASELLGNIASKGAGGNAAHGAGAQSESVESLVKGIKEIVGIALKDKGNAEAGTDTKAEDGGQRTSDNPGNGEATKLFVGAGNAGDADQTKKSATDAAKAVGAVIGTDILKAIVKDGGDAAKLAKNNAASVNTTGRAKDATIAGAIALRAMAKNGKFANASAENNGAVAAEIKGTAVSAVTKALNTLTIAIRKTIDTGLQEVKKAMNINADDTPVTTETKN</sequence>
<evidence type="ECO:0000313" key="10">
    <source>
        <dbReference type="EMBL" id="AHH11435.1"/>
    </source>
</evidence>
<dbReference type="HOGENOM" id="CLU_054711_0_1_12"/>
<dbReference type="SUPFAM" id="SSF74748">
    <property type="entry name" value="Variable surface antigen VlsE"/>
    <property type="match status" value="1"/>
</dbReference>
<keyword evidence="5 8" id="KW-0564">Palmitate</keyword>
<gene>
    <name evidence="10" type="ORF">BCO_0013503</name>
</gene>
<comment type="subcellular location">
    <subcellularLocation>
        <location evidence="2 8">Cell outer membrane</location>
        <topology evidence="2 8">Lipid-anchor</topology>
    </subcellularLocation>
</comment>
<organism evidence="10">
    <name type="scientific">Borrelia coriaceae ATCC 43381</name>
    <dbReference type="NCBI Taxonomy" id="1408429"/>
    <lineage>
        <taxon>Bacteria</taxon>
        <taxon>Pseudomonadati</taxon>
        <taxon>Spirochaetota</taxon>
        <taxon>Spirochaetia</taxon>
        <taxon>Spirochaetales</taxon>
        <taxon>Borreliaceae</taxon>
        <taxon>Borrelia</taxon>
    </lineage>
</organism>
<proteinExistence type="predicted"/>
<dbReference type="PROSITE" id="PS51257">
    <property type="entry name" value="PROKAR_LIPOPROTEIN"/>
    <property type="match status" value="1"/>
</dbReference>
<evidence type="ECO:0000256" key="2">
    <source>
        <dbReference type="ARBA" id="ARBA00004459"/>
    </source>
</evidence>
<keyword evidence="7 8" id="KW-0449">Lipoprotein</keyword>
<evidence type="ECO:0000256" key="4">
    <source>
        <dbReference type="ARBA" id="ARBA00023136"/>
    </source>
</evidence>
<accession>W5SX08</accession>
<keyword evidence="3" id="KW-0732">Signal</keyword>
<reference evidence="10" key="1">
    <citation type="submission" date="2013-04" db="EMBL/GenBank/DDBJ databases">
        <title>Comparative Genomics of Relapsing Fever Spirochetes.</title>
        <authorList>
            <person name="Schwan T.G."/>
            <person name="Raffel S.J."/>
            <person name="Porcella S.F."/>
            <person name="Martens C.A."/>
            <person name="Bruno D.P."/>
            <person name="Ricklefs S.M."/>
            <person name="Barbian K.B."/>
        </authorList>
    </citation>
    <scope>NUCLEOTIDE SEQUENCE</scope>
    <source>
        <strain evidence="10">Co53</strain>
        <plasmid evidence="10">unnamed</plasmid>
    </source>
</reference>
<protein>
    <recommendedName>
        <fullName evidence="8">Variable large protein</fullName>
    </recommendedName>
</protein>
<evidence type="ECO:0000256" key="7">
    <source>
        <dbReference type="ARBA" id="ARBA00023288"/>
    </source>
</evidence>
<comment type="function">
    <text evidence="1 8">The Vlp and Vsp proteins are antigenically distinct proteins, only one vlp or vsp gene is transcriptionally active at any one time. Switching between these genes is a mechanism of host immune response evasion.</text>
</comment>
<keyword evidence="6 8" id="KW-0998">Cell outer membrane</keyword>
<evidence type="ECO:0000256" key="5">
    <source>
        <dbReference type="ARBA" id="ARBA00023139"/>
    </source>
</evidence>
<keyword evidence="4 8" id="KW-0472">Membrane</keyword>
<evidence type="ECO:0000256" key="3">
    <source>
        <dbReference type="ARBA" id="ARBA00022729"/>
    </source>
</evidence>
<dbReference type="InterPro" id="IPR000680">
    <property type="entry name" value="Borrelia_lipo"/>
</dbReference>
<dbReference type="AlphaFoldDB" id="W5SX08"/>
<evidence type="ECO:0000256" key="1">
    <source>
        <dbReference type="ARBA" id="ARBA00003932"/>
    </source>
</evidence>
<dbReference type="RefSeq" id="WP_025408706.1">
    <property type="nucleotide sequence ID" value="NZ_CP005753.1"/>
</dbReference>
<evidence type="ECO:0000256" key="8">
    <source>
        <dbReference type="RuleBase" id="RU363105"/>
    </source>
</evidence>
<dbReference type="Pfam" id="PF00921">
    <property type="entry name" value="Lipoprotein_2"/>
    <property type="match status" value="1"/>
</dbReference>
<dbReference type="OrthoDB" id="352883at2"/>
<dbReference type="EMBL" id="CP005753">
    <property type="protein sequence ID" value="AHH11435.1"/>
    <property type="molecule type" value="Genomic_DNA"/>
</dbReference>
<feature type="compositionally biased region" description="Basic and acidic residues" evidence="9">
    <location>
        <begin position="188"/>
        <end position="200"/>
    </location>
</feature>
<dbReference type="GO" id="GO:0009279">
    <property type="term" value="C:cell outer membrane"/>
    <property type="evidence" value="ECO:0007669"/>
    <property type="project" value="UniProtKB-SubCell"/>
</dbReference>
<keyword evidence="10" id="KW-0614">Plasmid</keyword>
<evidence type="ECO:0000256" key="9">
    <source>
        <dbReference type="SAM" id="MobiDB-lite"/>
    </source>
</evidence>
<name>W5SX08_9SPIR</name>
<geneLocation type="plasmid" evidence="10">
    <name>unnamed</name>
</geneLocation>
<feature type="region of interest" description="Disordered" evidence="9">
    <location>
        <begin position="188"/>
        <end position="212"/>
    </location>
</feature>
<evidence type="ECO:0000256" key="6">
    <source>
        <dbReference type="ARBA" id="ARBA00023237"/>
    </source>
</evidence>